<dbReference type="AlphaFoldDB" id="A0A401UJI4"/>
<dbReference type="Gene3D" id="3.90.550.10">
    <property type="entry name" value="Spore Coat Polysaccharide Biosynthesis Protein SpsA, Chain A"/>
    <property type="match status" value="1"/>
</dbReference>
<proteinExistence type="predicted"/>
<dbReference type="GO" id="GO:0016740">
    <property type="term" value="F:transferase activity"/>
    <property type="evidence" value="ECO:0007669"/>
    <property type="project" value="UniProtKB-KW"/>
</dbReference>
<sequence>MKVGSVVVLYNFNESFLKNLELLKKYVDFIVLVDNSSVSSQNLFEEFIGDGLVYIPLYGNFGIATALNKGMEVCINQNCDWALNLDQDSTFYNDIIAVYRKYINNNTCTNIMGLCPQYFTYQNNPKLNESSIQVKETIQSGTLFNIEKYLKLGFFKDDYFIDYVDFEYCYRAEKQGYIFMRCNSAALIHNKDEAVFDKDYKYYREIKCFKYRHHYMYPSETRTYYVFRNGMDVFFTYKKISVLINLLTRIVKCILFEKNKMGQLKAMLNGFRDYKRKKYGINK</sequence>
<keyword evidence="2" id="KW-0808">Transferase</keyword>
<evidence type="ECO:0000313" key="2">
    <source>
        <dbReference type="EMBL" id="GCD09731.1"/>
    </source>
</evidence>
<evidence type="ECO:0000313" key="3">
    <source>
        <dbReference type="Proteomes" id="UP000287872"/>
    </source>
</evidence>
<protein>
    <submittedName>
        <fullName evidence="2">Glycosyl transferase</fullName>
    </submittedName>
</protein>
<organism evidence="2 3">
    <name type="scientific">Clostridium tagluense</name>
    <dbReference type="NCBI Taxonomy" id="360422"/>
    <lineage>
        <taxon>Bacteria</taxon>
        <taxon>Bacillati</taxon>
        <taxon>Bacillota</taxon>
        <taxon>Clostridia</taxon>
        <taxon>Eubacteriales</taxon>
        <taxon>Clostridiaceae</taxon>
        <taxon>Clostridium</taxon>
    </lineage>
</organism>
<dbReference type="Pfam" id="PF00535">
    <property type="entry name" value="Glycos_transf_2"/>
    <property type="match status" value="1"/>
</dbReference>
<dbReference type="SUPFAM" id="SSF53448">
    <property type="entry name" value="Nucleotide-diphospho-sugar transferases"/>
    <property type="match status" value="1"/>
</dbReference>
<dbReference type="OrthoDB" id="9771846at2"/>
<dbReference type="EMBL" id="BHYK01000006">
    <property type="protein sequence ID" value="GCD09731.1"/>
    <property type="molecule type" value="Genomic_DNA"/>
</dbReference>
<dbReference type="InterPro" id="IPR001173">
    <property type="entry name" value="Glyco_trans_2-like"/>
</dbReference>
<comment type="caution">
    <text evidence="2">The sequence shown here is derived from an EMBL/GenBank/DDBJ whole genome shotgun (WGS) entry which is preliminary data.</text>
</comment>
<name>A0A401UJI4_9CLOT</name>
<dbReference type="InterPro" id="IPR029044">
    <property type="entry name" value="Nucleotide-diphossugar_trans"/>
</dbReference>
<dbReference type="RefSeq" id="WP_124999430.1">
    <property type="nucleotide sequence ID" value="NZ_BHYK01000006.1"/>
</dbReference>
<evidence type="ECO:0000259" key="1">
    <source>
        <dbReference type="Pfam" id="PF00535"/>
    </source>
</evidence>
<gene>
    <name evidence="2" type="primary">rfaG_1</name>
    <name evidence="2" type="ORF">Ctaglu_13540</name>
</gene>
<reference evidence="2 3" key="1">
    <citation type="submission" date="2018-11" db="EMBL/GenBank/DDBJ databases">
        <title>Genome sequencing and assembly of Clostridium tagluense strain A121.</title>
        <authorList>
            <person name="Murakami T."/>
            <person name="Segawa T."/>
            <person name="Shcherbakova V.A."/>
            <person name="Mori H."/>
            <person name="Yoshimura Y."/>
        </authorList>
    </citation>
    <scope>NUCLEOTIDE SEQUENCE [LARGE SCALE GENOMIC DNA]</scope>
    <source>
        <strain evidence="2 3">A121</strain>
    </source>
</reference>
<accession>A0A401UJI4</accession>
<dbReference type="Proteomes" id="UP000287872">
    <property type="component" value="Unassembled WGS sequence"/>
</dbReference>
<keyword evidence="3" id="KW-1185">Reference proteome</keyword>
<feature type="domain" description="Glycosyltransferase 2-like" evidence="1">
    <location>
        <begin position="7"/>
        <end position="135"/>
    </location>
</feature>